<accession>A0A1Q5ZEV7</accession>
<proteinExistence type="predicted"/>
<name>A0A1Q5ZEV7_ECOLX</name>
<evidence type="ECO:0000313" key="1">
    <source>
        <dbReference type="EMBL" id="OKV06493.1"/>
    </source>
</evidence>
<reference evidence="1 2" key="1">
    <citation type="journal article" date="2017" name="Front. Cell. Infect. Microbiol.">
        <title>Chaperone-usher pili loci of human colonization factor-negative enterotoxigenic Escherichia coli.</title>
        <authorList>
            <person name="Del Canto F."/>
            <person name="Vidal R."/>
            <person name="Stine O.C."/>
            <person name="Pop M."/>
        </authorList>
    </citation>
    <scope>NUCLEOTIDE SEQUENCE [LARGE SCALE GENOMIC DNA]</scope>
    <source>
        <strain evidence="1 2">700324</strain>
    </source>
</reference>
<dbReference type="EMBL" id="LRKC01000160">
    <property type="protein sequence ID" value="OKV06493.1"/>
    <property type="molecule type" value="Genomic_DNA"/>
</dbReference>
<dbReference type="Proteomes" id="UP000185794">
    <property type="component" value="Unassembled WGS sequence"/>
</dbReference>
<evidence type="ECO:0000313" key="2">
    <source>
        <dbReference type="Proteomes" id="UP000185794"/>
    </source>
</evidence>
<comment type="caution">
    <text evidence="1">The sequence shown here is derived from an EMBL/GenBank/DDBJ whole genome shotgun (WGS) entry which is preliminary data.</text>
</comment>
<sequence>MIRKNKWLRFQTVCRYIPLSLKNHNRLVIFVCQRIEWRYIFSTNTGHPLKNTCEMTGTDFSTDGLMRRYVTGGNNQWHTVASLHMTIMMNRIGTVADRQPKARKVKHGEMT</sequence>
<dbReference type="AlphaFoldDB" id="A0A1Q5ZEV7"/>
<organism evidence="1 2">
    <name type="scientific">Escherichia coli</name>
    <dbReference type="NCBI Taxonomy" id="562"/>
    <lineage>
        <taxon>Bacteria</taxon>
        <taxon>Pseudomonadati</taxon>
        <taxon>Pseudomonadota</taxon>
        <taxon>Gammaproteobacteria</taxon>
        <taxon>Enterobacterales</taxon>
        <taxon>Enterobacteriaceae</taxon>
        <taxon>Escherichia</taxon>
    </lineage>
</organism>
<gene>
    <name evidence="1" type="ORF">AWP47_22875</name>
</gene>
<protein>
    <submittedName>
        <fullName evidence="1">Uncharacterized protein</fullName>
    </submittedName>
</protein>